<protein>
    <submittedName>
        <fullName evidence="1">Uncharacterized protein</fullName>
    </submittedName>
</protein>
<name>A0A5S3WER7_9GAMM</name>
<reference evidence="2" key="2">
    <citation type="submission" date="2019-06" db="EMBL/GenBank/DDBJ databases">
        <title>Co-occurence of chitin degradation, pigmentation and bioactivity in marine Pseudoalteromonas.</title>
        <authorList>
            <person name="Sonnenschein E.C."/>
            <person name="Bech P.K."/>
        </authorList>
    </citation>
    <scope>NUCLEOTIDE SEQUENCE [LARGE SCALE GENOMIC DNA]</scope>
    <source>
        <strain evidence="2">S2676</strain>
    </source>
</reference>
<dbReference type="AlphaFoldDB" id="A0A5S3WER7"/>
<evidence type="ECO:0000313" key="2">
    <source>
        <dbReference type="Proteomes" id="UP000310249"/>
    </source>
</evidence>
<dbReference type="Proteomes" id="UP000310249">
    <property type="component" value="Unassembled WGS sequence"/>
</dbReference>
<comment type="caution">
    <text evidence="1">The sequence shown here is derived from an EMBL/GenBank/DDBJ whole genome shotgun (WGS) entry which is preliminary data.</text>
</comment>
<organism evidence="1 2">
    <name type="scientific">Pseudoalteromonas rubra</name>
    <dbReference type="NCBI Taxonomy" id="43658"/>
    <lineage>
        <taxon>Bacteria</taxon>
        <taxon>Pseudomonadati</taxon>
        <taxon>Pseudomonadota</taxon>
        <taxon>Gammaproteobacteria</taxon>
        <taxon>Alteromonadales</taxon>
        <taxon>Pseudoalteromonadaceae</taxon>
        <taxon>Pseudoalteromonas</taxon>
    </lineage>
</organism>
<reference evidence="1 2" key="1">
    <citation type="submission" date="2018-01" db="EMBL/GenBank/DDBJ databases">
        <authorList>
            <person name="Paulsen S."/>
            <person name="Gram L.K."/>
        </authorList>
    </citation>
    <scope>NUCLEOTIDE SEQUENCE [LARGE SCALE GENOMIC DNA]</scope>
    <source>
        <strain evidence="1 2">S2676</strain>
    </source>
</reference>
<dbReference type="EMBL" id="PNCI01000099">
    <property type="protein sequence ID" value="TMP23335.1"/>
    <property type="molecule type" value="Genomic_DNA"/>
</dbReference>
<accession>A0A5S3WER7</accession>
<sequence length="195" mass="22066">MLGSGRSKVFNLLGSFLLLFSVTTFAKLDLGGGVLFVNDCNEVERGVQGGVTNYNNSIEFDRSSLDYMNVYSVEVKTSLRELRVLVKYALSNGLKPLHGIAYRSKRPTLNDQSWQSLASSVERYVTYQDFNPCNKVWLNKIYMGSKHHLSIFNMLASMGFKKEDYELDFEGCHLLKGTLIPHVDTIYIEAINSEL</sequence>
<dbReference type="RefSeq" id="WP_138553635.1">
    <property type="nucleotide sequence ID" value="NZ_PNCH01000095.1"/>
</dbReference>
<proteinExistence type="predicted"/>
<evidence type="ECO:0000313" key="1">
    <source>
        <dbReference type="EMBL" id="TMP23335.1"/>
    </source>
</evidence>
<gene>
    <name evidence="1" type="ORF">CWB99_23430</name>
</gene>